<dbReference type="Pfam" id="PF08032">
    <property type="entry name" value="SpoU_sub_bind"/>
    <property type="match status" value="1"/>
</dbReference>
<name>A0AAU7QRP8_9FLAO</name>
<proteinExistence type="predicted"/>
<organism evidence="5">
    <name type="scientific">Candidatus Shikimatogenerans sp. Tder</name>
    <dbReference type="NCBI Taxonomy" id="3158566"/>
    <lineage>
        <taxon>Bacteria</taxon>
        <taxon>Pseudomonadati</taxon>
        <taxon>Bacteroidota</taxon>
        <taxon>Flavobacteriia</taxon>
        <taxon>Flavobacteriales</taxon>
        <taxon>Candidatus Shikimatogenerans</taxon>
    </lineage>
</organism>
<dbReference type="InterPro" id="IPR013123">
    <property type="entry name" value="SpoU_subst-bd"/>
</dbReference>
<dbReference type="PANTHER" id="PTHR46429">
    <property type="entry name" value="23S RRNA (GUANOSINE-2'-O-)-METHYLTRANSFERASE RLMB"/>
    <property type="match status" value="1"/>
</dbReference>
<protein>
    <submittedName>
        <fullName evidence="5">TrmH family RNA methyltransferase</fullName>
    </submittedName>
</protein>
<dbReference type="GO" id="GO:0003723">
    <property type="term" value="F:RNA binding"/>
    <property type="evidence" value="ECO:0007669"/>
    <property type="project" value="InterPro"/>
</dbReference>
<dbReference type="InterPro" id="IPR029026">
    <property type="entry name" value="tRNA_m1G_MTases_N"/>
</dbReference>
<dbReference type="InterPro" id="IPR001537">
    <property type="entry name" value="SpoU_MeTrfase"/>
</dbReference>
<evidence type="ECO:0000313" key="5">
    <source>
        <dbReference type="EMBL" id="XBT18533.1"/>
    </source>
</evidence>
<dbReference type="SUPFAM" id="SSF55315">
    <property type="entry name" value="L30e-like"/>
    <property type="match status" value="1"/>
</dbReference>
<feature type="domain" description="tRNA/rRNA methyltransferase SpoU type" evidence="3">
    <location>
        <begin position="96"/>
        <end position="235"/>
    </location>
</feature>
<dbReference type="GO" id="GO:0008173">
    <property type="term" value="F:RNA methyltransferase activity"/>
    <property type="evidence" value="ECO:0007669"/>
    <property type="project" value="InterPro"/>
</dbReference>
<dbReference type="Pfam" id="PF00588">
    <property type="entry name" value="SpoU_methylase"/>
    <property type="match status" value="1"/>
</dbReference>
<dbReference type="GO" id="GO:0005829">
    <property type="term" value="C:cytosol"/>
    <property type="evidence" value="ECO:0007669"/>
    <property type="project" value="TreeGrafter"/>
</dbReference>
<dbReference type="AlphaFoldDB" id="A0AAU7QRP8"/>
<feature type="domain" description="RNA 2-O ribose methyltransferase substrate binding" evidence="4">
    <location>
        <begin position="6"/>
        <end position="74"/>
    </location>
</feature>
<gene>
    <name evidence="5" type="ORF">ABNO82_00235</name>
</gene>
<dbReference type="GO" id="GO:0006396">
    <property type="term" value="P:RNA processing"/>
    <property type="evidence" value="ECO:0007669"/>
    <property type="project" value="InterPro"/>
</dbReference>
<dbReference type="EMBL" id="CP157895">
    <property type="protein sequence ID" value="XBT18533.1"/>
    <property type="molecule type" value="Genomic_DNA"/>
</dbReference>
<dbReference type="PANTHER" id="PTHR46429:SF1">
    <property type="entry name" value="23S RRNA (GUANOSINE-2'-O-)-METHYLTRANSFERASE RLMB"/>
    <property type="match status" value="1"/>
</dbReference>
<dbReference type="InterPro" id="IPR004441">
    <property type="entry name" value="rRNA_MeTrfase_TrmH"/>
</dbReference>
<keyword evidence="2" id="KW-0808">Transferase</keyword>
<dbReference type="Gene3D" id="3.40.1280.10">
    <property type="match status" value="1"/>
</dbReference>
<evidence type="ECO:0000259" key="4">
    <source>
        <dbReference type="Pfam" id="PF08032"/>
    </source>
</evidence>
<evidence type="ECO:0000256" key="2">
    <source>
        <dbReference type="ARBA" id="ARBA00022679"/>
    </source>
</evidence>
<dbReference type="Gene3D" id="3.30.1330.30">
    <property type="match status" value="1"/>
</dbReference>
<sequence>MYKKYIIYGYNQIKELIINKHNIIYKIYIIKKYIKYNIFNIINKNNIPFKIKNKKYINNILKKKNQGIIAYISNIKFYKIKNIINNINNYYINPTLLMINKLYDYKNLGNIIRNCVLLNVQCIIINKNFFFINKEIIKKSSGTFFKIPICKENNFIKVINFLKKKKFKIFSLSNKKNNIYINKCNLNIPLVIILGNENKGINNNILNISDKIIKIPIIYKLSSLNVATSSTIILYEILKQKLNNIKFF</sequence>
<reference evidence="5" key="1">
    <citation type="submission" date="2024-06" db="EMBL/GenBank/DDBJ databases">
        <title>Diversity, functionality, and evolutionary history of bacterial symbionts in false click beetles (Coleoptera, Throscidae).</title>
        <authorList>
            <person name="Wierz J.C."/>
            <person name="Malm H."/>
            <person name="Kaltenpoth M."/>
            <person name="Engl T."/>
        </authorList>
    </citation>
    <scope>NUCLEOTIDE SEQUENCE</scope>
    <source>
        <strain evidence="5">Tder</strain>
    </source>
</reference>
<keyword evidence="1 5" id="KW-0489">Methyltransferase</keyword>
<dbReference type="GO" id="GO:0032259">
    <property type="term" value="P:methylation"/>
    <property type="evidence" value="ECO:0007669"/>
    <property type="project" value="UniProtKB-KW"/>
</dbReference>
<dbReference type="InterPro" id="IPR029064">
    <property type="entry name" value="Ribosomal_eL30-like_sf"/>
</dbReference>
<evidence type="ECO:0000259" key="3">
    <source>
        <dbReference type="Pfam" id="PF00588"/>
    </source>
</evidence>
<accession>A0AAU7QRP8</accession>
<dbReference type="SUPFAM" id="SSF75217">
    <property type="entry name" value="alpha/beta knot"/>
    <property type="match status" value="1"/>
</dbReference>
<evidence type="ECO:0000256" key="1">
    <source>
        <dbReference type="ARBA" id="ARBA00022603"/>
    </source>
</evidence>
<dbReference type="InterPro" id="IPR029028">
    <property type="entry name" value="Alpha/beta_knot_MTases"/>
</dbReference>